<feature type="region of interest" description="Disordered" evidence="1">
    <location>
        <begin position="487"/>
        <end position="558"/>
    </location>
</feature>
<accession>A0ABM3CZP4</accession>
<keyword evidence="2" id="KW-0812">Transmembrane</keyword>
<organism evidence="3 4">
    <name type="scientific">Salmo salar</name>
    <name type="common">Atlantic salmon</name>
    <dbReference type="NCBI Taxonomy" id="8030"/>
    <lineage>
        <taxon>Eukaryota</taxon>
        <taxon>Metazoa</taxon>
        <taxon>Chordata</taxon>
        <taxon>Craniata</taxon>
        <taxon>Vertebrata</taxon>
        <taxon>Euteleostomi</taxon>
        <taxon>Actinopterygii</taxon>
        <taxon>Neopterygii</taxon>
        <taxon>Teleostei</taxon>
        <taxon>Protacanthopterygii</taxon>
        <taxon>Salmoniformes</taxon>
        <taxon>Salmonidae</taxon>
        <taxon>Salmoninae</taxon>
        <taxon>Salmo</taxon>
    </lineage>
</organism>
<keyword evidence="2" id="KW-1133">Transmembrane helix</keyword>
<feature type="region of interest" description="Disordered" evidence="1">
    <location>
        <begin position="111"/>
        <end position="169"/>
    </location>
</feature>
<evidence type="ECO:0000313" key="3">
    <source>
        <dbReference type="Proteomes" id="UP001652741"/>
    </source>
</evidence>
<dbReference type="GeneID" id="106571297"/>
<evidence type="ECO:0000256" key="2">
    <source>
        <dbReference type="SAM" id="Phobius"/>
    </source>
</evidence>
<keyword evidence="3" id="KW-1185">Reference proteome</keyword>
<proteinExistence type="predicted"/>
<reference evidence="4" key="1">
    <citation type="submission" date="2025-08" db="UniProtKB">
        <authorList>
            <consortium name="RefSeq"/>
        </authorList>
    </citation>
    <scope>IDENTIFICATION</scope>
</reference>
<feature type="compositionally biased region" description="Polar residues" evidence="1">
    <location>
        <begin position="543"/>
        <end position="558"/>
    </location>
</feature>
<feature type="region of interest" description="Disordered" evidence="1">
    <location>
        <begin position="184"/>
        <end position="219"/>
    </location>
</feature>
<feature type="transmembrane region" description="Helical" evidence="2">
    <location>
        <begin position="29"/>
        <end position="49"/>
    </location>
</feature>
<feature type="region of interest" description="Disordered" evidence="1">
    <location>
        <begin position="337"/>
        <end position="409"/>
    </location>
</feature>
<feature type="compositionally biased region" description="Polar residues" evidence="1">
    <location>
        <begin position="656"/>
        <end position="784"/>
    </location>
</feature>
<feature type="compositionally biased region" description="Basic residues" evidence="1">
    <location>
        <begin position="119"/>
        <end position="129"/>
    </location>
</feature>
<sequence>MFATAVNYMGLCVPRLLQASKEEFSSDGVIGPHLFLILLSILLLLFWAIHLCKDDDDVFGDIDQALVNNFTEGVHLYYSYLQRLEELTLHMEDLTSEVDLESCADPQSCFDSCSSRSSSRSHSRPHSRSSRFSDCSTCRTCNKRRKRHPPDRFKFLKGGGPDSHCSSGSSIPLAKPCLKLPGGGDVKDSHHGSTHTSCSSSCNSSRYVTPSDSPQPLEYQPCPRQLTAIGWRLNWTLMEAKLDSPVAVPVAAASTVTGCKDRAASRTDRSRTPTARHIPMVRQLFEVVPRKGDPAVLCRWYRRHLELNVTQKVARKRWRIAVLMISIIRWLLPERLKGGGTTSSTSTSASTTTTTTTTTTQFNTSTTSQAKKGSKITRKTASVPAFCPQGAKPPSPSRAPCQSPGLEGKPKSIMMYTQGARIPFICQEVREKLESHVCRKQSQRLWGFPKLVTRYVGDLALQQLPTSGSAGDGKVMGNVTDRQAVFSGRAHRNTEFRLKNKTTRPAEEPQATAAVAKDSSPATRPVEKTTTSTVLQPAESHATKPSQTGHSLNQTSPVRSLTPERCWLEEKVRSKYMEVKLKHFPGMVAQSYHSALASATSHPTRKPTQVAEAPAVVLKRPAPLRQRDKVLFMDQEELRHLEDNLIMKHMEHLQRQGVTTDSAPSAHTQGVTTASAHTQGVTTASAPSAHTQRVTTASAPSAHTQRVTTASVPSAHTQGVTTASAHTQRVTTASVPSAHTQGVTTASAPSAHTQGVTTASAHTQRVTTASAPSAHTQRVTTASAHAQISHSLALETSTHTATVSHPHPALIKQLVLMNGLEGGFGELKTLLAPQQHEVKPSSATAKVVSGPADSAVSSNTETQRSSGLPLPPLIRPPSRFNSAHST</sequence>
<evidence type="ECO:0000256" key="1">
    <source>
        <dbReference type="SAM" id="MobiDB-lite"/>
    </source>
</evidence>
<feature type="region of interest" description="Disordered" evidence="1">
    <location>
        <begin position="838"/>
        <end position="886"/>
    </location>
</feature>
<feature type="region of interest" description="Disordered" evidence="1">
    <location>
        <begin position="655"/>
        <end position="784"/>
    </location>
</feature>
<dbReference type="RefSeq" id="XP_045552026.1">
    <property type="nucleotide sequence ID" value="XM_045696070.1"/>
</dbReference>
<protein>
    <submittedName>
        <fullName evidence="4">Mucin-5AC</fullName>
    </submittedName>
</protein>
<feature type="compositionally biased region" description="Low complexity" evidence="1">
    <location>
        <begin position="194"/>
        <end position="205"/>
    </location>
</feature>
<keyword evidence="2" id="KW-0472">Membrane</keyword>
<dbReference type="Proteomes" id="UP001652741">
    <property type="component" value="Chromosome ssa15"/>
</dbReference>
<gene>
    <name evidence="4" type="primary">LOC106571297</name>
</gene>
<feature type="compositionally biased region" description="Low complexity" evidence="1">
    <location>
        <begin position="342"/>
        <end position="368"/>
    </location>
</feature>
<evidence type="ECO:0000313" key="4">
    <source>
        <dbReference type="RefSeq" id="XP_045552026.1"/>
    </source>
</evidence>
<name>A0ABM3CZP4_SALSA</name>